<dbReference type="Pfam" id="PF03319">
    <property type="entry name" value="EutN_CcmL"/>
    <property type="match status" value="1"/>
</dbReference>
<organism evidence="4 5">
    <name type="scientific">Desulforamulus aeronauticus DSM 10349</name>
    <dbReference type="NCBI Taxonomy" id="1121421"/>
    <lineage>
        <taxon>Bacteria</taxon>
        <taxon>Bacillati</taxon>
        <taxon>Bacillota</taxon>
        <taxon>Clostridia</taxon>
        <taxon>Eubacteriales</taxon>
        <taxon>Peptococcaceae</taxon>
        <taxon>Desulforamulus</taxon>
    </lineage>
</organism>
<proteinExistence type="predicted"/>
<evidence type="ECO:0000256" key="3">
    <source>
        <dbReference type="ARBA" id="ARBA00024446"/>
    </source>
</evidence>
<accession>A0A1M6WAV3</accession>
<keyword evidence="5" id="KW-1185">Reference proteome</keyword>
<dbReference type="Proteomes" id="UP000183997">
    <property type="component" value="Unassembled WGS sequence"/>
</dbReference>
<dbReference type="InterPro" id="IPR036677">
    <property type="entry name" value="EutN_CcmL_sf"/>
</dbReference>
<dbReference type="CDD" id="cd01614">
    <property type="entry name" value="EutN_CcmL"/>
    <property type="match status" value="1"/>
</dbReference>
<dbReference type="EMBL" id="FRAR01000029">
    <property type="protein sequence ID" value="SHK90871.1"/>
    <property type="molecule type" value="Genomic_DNA"/>
</dbReference>
<dbReference type="InterPro" id="IPR004992">
    <property type="entry name" value="EutN_CcmL"/>
</dbReference>
<name>A0A1M6WAV3_9FIRM</name>
<dbReference type="RefSeq" id="WP_072917032.1">
    <property type="nucleotide sequence ID" value="NZ_FRAR01000029.1"/>
</dbReference>
<reference evidence="5" key="1">
    <citation type="submission" date="2016-11" db="EMBL/GenBank/DDBJ databases">
        <authorList>
            <person name="Varghese N."/>
            <person name="Submissions S."/>
        </authorList>
    </citation>
    <scope>NUCLEOTIDE SEQUENCE [LARGE SCALE GENOMIC DNA]</scope>
    <source>
        <strain evidence="5">DSM 10349</strain>
    </source>
</reference>
<dbReference type="SUPFAM" id="SSF159133">
    <property type="entry name" value="EutN/CcmL-like"/>
    <property type="match status" value="1"/>
</dbReference>
<keyword evidence="3" id="KW-1283">Bacterial microcompartment</keyword>
<dbReference type="PANTHER" id="PTHR36539:SF2">
    <property type="entry name" value="ETHANOLAMINE UTILIZATION PROTEIN"/>
    <property type="match status" value="1"/>
</dbReference>
<evidence type="ECO:0000313" key="4">
    <source>
        <dbReference type="EMBL" id="SHK90871.1"/>
    </source>
</evidence>
<comment type="subcellular location">
    <subcellularLocation>
        <location evidence="1">Carboxysome</location>
    </subcellularLocation>
</comment>
<dbReference type="PANTHER" id="PTHR36539">
    <property type="entry name" value="ETHANOLAMINE UTILIZATION PROTEIN EUTN"/>
    <property type="match status" value="1"/>
</dbReference>
<dbReference type="AlphaFoldDB" id="A0A1M6WAV3"/>
<dbReference type="OrthoDB" id="196195at2"/>
<evidence type="ECO:0000313" key="5">
    <source>
        <dbReference type="Proteomes" id="UP000183997"/>
    </source>
</evidence>
<dbReference type="Gene3D" id="2.40.50.220">
    <property type="entry name" value="EutN/Ccml"/>
    <property type="match status" value="1"/>
</dbReference>
<keyword evidence="2" id="KW-1282">Carboxysome</keyword>
<dbReference type="PROSITE" id="PS51932">
    <property type="entry name" value="BMV"/>
    <property type="match status" value="1"/>
</dbReference>
<gene>
    <name evidence="4" type="ORF">SAMN02745123_03556</name>
</gene>
<sequence length="86" mass="9148">MIAVKVIDNIWSTRKAESLIGLKFMLVEVLGGIDAGRLMIAADTIGAGIGERVIVCTGSSARKMLDRDDVPVDAVIVGIIDEDCVF</sequence>
<dbReference type="STRING" id="1121421.SAMN02745123_03556"/>
<dbReference type="GO" id="GO:0031470">
    <property type="term" value="C:carboxysome"/>
    <property type="evidence" value="ECO:0007669"/>
    <property type="project" value="UniProtKB-SubCell"/>
</dbReference>
<evidence type="ECO:0000256" key="2">
    <source>
        <dbReference type="ARBA" id="ARBA00023669"/>
    </source>
</evidence>
<evidence type="ECO:0000256" key="1">
    <source>
        <dbReference type="ARBA" id="ARBA00023587"/>
    </source>
</evidence>
<protein>
    <submittedName>
        <fullName evidence="4">Ethanolamine utilization protein EutN</fullName>
    </submittedName>
</protein>